<gene>
    <name evidence="2" type="ORF">GT019_15595</name>
</gene>
<dbReference type="Gene3D" id="3.40.630.30">
    <property type="match status" value="1"/>
</dbReference>
<protein>
    <submittedName>
        <fullName evidence="2">GNAT family N-acetyltransferase</fullName>
    </submittedName>
</protein>
<proteinExistence type="predicted"/>
<dbReference type="RefSeq" id="WP_161744111.1">
    <property type="nucleotide sequence ID" value="NZ_JAAAMV010000011.1"/>
</dbReference>
<name>A0ABW9XRL8_9BACL</name>
<dbReference type="Proteomes" id="UP000665561">
    <property type="component" value="Unassembled WGS sequence"/>
</dbReference>
<dbReference type="Pfam" id="PF13302">
    <property type="entry name" value="Acetyltransf_3"/>
    <property type="match status" value="1"/>
</dbReference>
<evidence type="ECO:0000259" key="1">
    <source>
        <dbReference type="PROSITE" id="PS51186"/>
    </source>
</evidence>
<evidence type="ECO:0000313" key="2">
    <source>
        <dbReference type="EMBL" id="NBD25307.1"/>
    </source>
</evidence>
<dbReference type="SUPFAM" id="SSF55729">
    <property type="entry name" value="Acyl-CoA N-acyltransferases (Nat)"/>
    <property type="match status" value="1"/>
</dbReference>
<dbReference type="PANTHER" id="PTHR39173:SF1">
    <property type="entry name" value="ACETYLTRANSFERASE"/>
    <property type="match status" value="1"/>
</dbReference>
<dbReference type="CDD" id="cd04301">
    <property type="entry name" value="NAT_SF"/>
    <property type="match status" value="1"/>
</dbReference>
<dbReference type="PROSITE" id="PS51186">
    <property type="entry name" value="GNAT"/>
    <property type="match status" value="1"/>
</dbReference>
<reference evidence="2 3" key="1">
    <citation type="submission" date="2020-01" db="EMBL/GenBank/DDBJ databases">
        <title>Paenibacillus soybeanensis sp. nov. isolated from the nodules of soybean (Glycine max(L.) Merr).</title>
        <authorList>
            <person name="Wang H."/>
        </authorList>
    </citation>
    <scope>NUCLEOTIDE SEQUENCE [LARGE SCALE GENOMIC DNA]</scope>
    <source>
        <strain evidence="2 3">T1</strain>
    </source>
</reference>
<dbReference type="EMBL" id="JAAAMV010000011">
    <property type="protein sequence ID" value="NBD25307.1"/>
    <property type="molecule type" value="Genomic_DNA"/>
</dbReference>
<keyword evidence="3" id="KW-1185">Reference proteome</keyword>
<comment type="caution">
    <text evidence="2">The sequence shown here is derived from an EMBL/GenBank/DDBJ whole genome shotgun (WGS) entry which is preliminary data.</text>
</comment>
<dbReference type="InterPro" id="IPR000182">
    <property type="entry name" value="GNAT_dom"/>
</dbReference>
<evidence type="ECO:0000313" key="3">
    <source>
        <dbReference type="Proteomes" id="UP000665561"/>
    </source>
</evidence>
<organism evidence="2 3">
    <name type="scientific">Paenibacillus glycinis</name>
    <dbReference type="NCBI Taxonomy" id="2697035"/>
    <lineage>
        <taxon>Bacteria</taxon>
        <taxon>Bacillati</taxon>
        <taxon>Bacillota</taxon>
        <taxon>Bacilli</taxon>
        <taxon>Bacillales</taxon>
        <taxon>Paenibacillaceae</taxon>
        <taxon>Paenibacillus</taxon>
    </lineage>
</organism>
<accession>A0ABW9XRL8</accession>
<feature type="domain" description="N-acetyltransferase" evidence="1">
    <location>
        <begin position="43"/>
        <end position="182"/>
    </location>
</feature>
<dbReference type="PANTHER" id="PTHR39173">
    <property type="entry name" value="ACETYLTRANSFERASE"/>
    <property type="match status" value="1"/>
</dbReference>
<sequence length="185" mass="20795">MTDRSETAAGSAGVRLVRPEVGWRPAYMAFYEEWIASGEDIVPWVVEKDPSDFPAYVAFLLEAEEEAHMQEGWVPHSTYWLADEAGRIVGAVNIRHRLNRKLEESGGHIGYGIVPSQRRRGYAKTILAQALQHTDRLGLREVLVVCDLGNIGSERTIRGNGGQFDSEFTEGNGNVVKRFRIRREP</sequence>
<dbReference type="InterPro" id="IPR016181">
    <property type="entry name" value="Acyl_CoA_acyltransferase"/>
</dbReference>